<feature type="transmembrane region" description="Helical" evidence="6">
    <location>
        <begin position="56"/>
        <end position="76"/>
    </location>
</feature>
<keyword evidence="3 6" id="KW-1133">Transmembrane helix</keyword>
<evidence type="ECO:0000256" key="1">
    <source>
        <dbReference type="ARBA" id="ARBA00004141"/>
    </source>
</evidence>
<dbReference type="GO" id="GO:0016020">
    <property type="term" value="C:membrane"/>
    <property type="evidence" value="ECO:0007669"/>
    <property type="project" value="UniProtKB-SubCell"/>
</dbReference>
<dbReference type="AlphaFoldDB" id="A0A5M3XV02"/>
<protein>
    <recommendedName>
        <fullName evidence="7">RDD domain-containing protein</fullName>
    </recommendedName>
</protein>
<evidence type="ECO:0000256" key="2">
    <source>
        <dbReference type="ARBA" id="ARBA00022692"/>
    </source>
</evidence>
<evidence type="ECO:0000256" key="3">
    <source>
        <dbReference type="ARBA" id="ARBA00022989"/>
    </source>
</evidence>
<comment type="subcellular location">
    <subcellularLocation>
        <location evidence="1">Membrane</location>
        <topology evidence="1">Multi-pass membrane protein</topology>
    </subcellularLocation>
</comment>
<proteinExistence type="predicted"/>
<feature type="compositionally biased region" description="Pro residues" evidence="5">
    <location>
        <begin position="320"/>
        <end position="330"/>
    </location>
</feature>
<dbReference type="EMBL" id="BLAF01000041">
    <property type="protein sequence ID" value="GES23391.1"/>
    <property type="molecule type" value="Genomic_DNA"/>
</dbReference>
<reference evidence="8 9" key="1">
    <citation type="submission" date="2019-10" db="EMBL/GenBank/DDBJ databases">
        <title>Whole genome shotgun sequence of Acrocarpospora pleiomorpha NBRC 16267.</title>
        <authorList>
            <person name="Ichikawa N."/>
            <person name="Kimura A."/>
            <person name="Kitahashi Y."/>
            <person name="Komaki H."/>
            <person name="Oguchi A."/>
        </authorList>
    </citation>
    <scope>NUCLEOTIDE SEQUENCE [LARGE SCALE GENOMIC DNA]</scope>
    <source>
        <strain evidence="8 9">NBRC 16267</strain>
    </source>
</reference>
<dbReference type="InterPro" id="IPR010432">
    <property type="entry name" value="RDD"/>
</dbReference>
<feature type="transmembrane region" description="Helical" evidence="6">
    <location>
        <begin position="30"/>
        <end position="49"/>
    </location>
</feature>
<comment type="caution">
    <text evidence="8">The sequence shown here is derived from an EMBL/GenBank/DDBJ whole genome shotgun (WGS) entry which is preliminary data.</text>
</comment>
<evidence type="ECO:0000313" key="8">
    <source>
        <dbReference type="EMBL" id="GES23391.1"/>
    </source>
</evidence>
<dbReference type="PANTHER" id="PTHR38480:SF1">
    <property type="entry name" value="SLR0254 PROTEIN"/>
    <property type="match status" value="1"/>
</dbReference>
<feature type="region of interest" description="Disordered" evidence="5">
    <location>
        <begin position="266"/>
        <end position="330"/>
    </location>
</feature>
<keyword evidence="2 6" id="KW-0812">Transmembrane</keyword>
<name>A0A5M3XV02_9ACTN</name>
<dbReference type="Pfam" id="PF06271">
    <property type="entry name" value="RDD"/>
    <property type="match status" value="1"/>
</dbReference>
<evidence type="ECO:0000256" key="6">
    <source>
        <dbReference type="SAM" id="Phobius"/>
    </source>
</evidence>
<keyword evidence="4 6" id="KW-0472">Membrane</keyword>
<accession>A0A5M3XV02</accession>
<organism evidence="8 9">
    <name type="scientific">Acrocarpospora pleiomorpha</name>
    <dbReference type="NCBI Taxonomy" id="90975"/>
    <lineage>
        <taxon>Bacteria</taxon>
        <taxon>Bacillati</taxon>
        <taxon>Actinomycetota</taxon>
        <taxon>Actinomycetes</taxon>
        <taxon>Streptosporangiales</taxon>
        <taxon>Streptosporangiaceae</taxon>
        <taxon>Acrocarpospora</taxon>
    </lineage>
</organism>
<gene>
    <name evidence="8" type="ORF">Aple_062900</name>
</gene>
<feature type="compositionally biased region" description="Pro residues" evidence="5">
    <location>
        <begin position="293"/>
        <end position="312"/>
    </location>
</feature>
<evidence type="ECO:0000256" key="4">
    <source>
        <dbReference type="ARBA" id="ARBA00023136"/>
    </source>
</evidence>
<sequence length="330" mass="35042">MSEVVTGDAVVVDVQIAQLPIRAGARLIDAAIQAVLLVGAAVLLGFLWGDTGFDDSIMNAVVILFLVLLLVGYPLIFESLTLGRTPGKMALGLRVVSDDGGPQRFRQAMFRALSGTVEIFAFGAAPAVICSLLNPRGKRLGDLFAGTIVIAERGPRRDGPAPEMPPPLAGWAATLELSQLTEEAAAMARQYLARWHQLTAFAQYDMGMRIAAQVAAVVSPPPPPGVPPHAYLAAVLAERRRRESVRLEQARQAVTPMPPPMYQTPYPTPFTEPSQAAYPTYPAHQGHPGYPGYQPPPPGMPPPPSGPPVPLRPPEEVTPGPTPGGFAPPV</sequence>
<dbReference type="RefSeq" id="WP_218038576.1">
    <property type="nucleotide sequence ID" value="NZ_BAAAHM010000006.1"/>
</dbReference>
<dbReference type="Proteomes" id="UP000377595">
    <property type="component" value="Unassembled WGS sequence"/>
</dbReference>
<dbReference type="PANTHER" id="PTHR38480">
    <property type="entry name" value="SLR0254 PROTEIN"/>
    <property type="match status" value="1"/>
</dbReference>
<keyword evidence="9" id="KW-1185">Reference proteome</keyword>
<evidence type="ECO:0000256" key="5">
    <source>
        <dbReference type="SAM" id="MobiDB-lite"/>
    </source>
</evidence>
<evidence type="ECO:0000259" key="7">
    <source>
        <dbReference type="Pfam" id="PF06271"/>
    </source>
</evidence>
<feature type="domain" description="RDD" evidence="7">
    <location>
        <begin position="21"/>
        <end position="146"/>
    </location>
</feature>
<evidence type="ECO:0000313" key="9">
    <source>
        <dbReference type="Proteomes" id="UP000377595"/>
    </source>
</evidence>